<dbReference type="Proteomes" id="UP000632535">
    <property type="component" value="Unassembled WGS sequence"/>
</dbReference>
<dbReference type="Gene3D" id="3.40.50.720">
    <property type="entry name" value="NAD(P)-binding Rossmann-like Domain"/>
    <property type="match status" value="1"/>
</dbReference>
<evidence type="ECO:0000256" key="1">
    <source>
        <dbReference type="SAM" id="MobiDB-lite"/>
    </source>
</evidence>
<dbReference type="InterPro" id="IPR035985">
    <property type="entry name" value="Ubiquitin-activating_enz"/>
</dbReference>
<evidence type="ECO:0000259" key="2">
    <source>
        <dbReference type="Pfam" id="PF00899"/>
    </source>
</evidence>
<comment type="caution">
    <text evidence="3">The sequence shown here is derived from an EMBL/GenBank/DDBJ whole genome shotgun (WGS) entry which is preliminary data.</text>
</comment>
<reference evidence="4" key="1">
    <citation type="journal article" date="2019" name="Int. J. Syst. Evol. Microbiol.">
        <title>The Global Catalogue of Microorganisms (GCM) 10K type strain sequencing project: providing services to taxonomists for standard genome sequencing and annotation.</title>
        <authorList>
            <consortium name="The Broad Institute Genomics Platform"/>
            <consortium name="The Broad Institute Genome Sequencing Center for Infectious Disease"/>
            <person name="Wu L."/>
            <person name="Ma J."/>
        </authorList>
    </citation>
    <scope>NUCLEOTIDE SEQUENCE [LARGE SCALE GENOMIC DNA]</scope>
    <source>
        <strain evidence="4">CCM 8653</strain>
    </source>
</reference>
<dbReference type="SUPFAM" id="SSF69572">
    <property type="entry name" value="Activating enzymes of the ubiquitin-like proteins"/>
    <property type="match status" value="1"/>
</dbReference>
<keyword evidence="4" id="KW-1185">Reference proteome</keyword>
<accession>A0ABQ2B5D0</accession>
<protein>
    <submittedName>
        <fullName evidence="3">Thiamin biosynthesis protein</fullName>
    </submittedName>
</protein>
<proteinExistence type="predicted"/>
<dbReference type="RefSeq" id="WP_188523554.1">
    <property type="nucleotide sequence ID" value="NZ_BMDG01000006.1"/>
</dbReference>
<sequence>MAPGSSPAASLPTTHQAATHQAATTRATTPEAATTPAAGSHAALRWRTGTPVVDRGGGEVQLGLDPRWSVVLTGLSPAEVGWLCDARVRRHHDLARSAHRRGVSAERRFQLEDLLVRCGCLVRVGPGSGRFPTRADDAAVLGALRPDDAGGATLSARGTRAVGLSGLGRIGAALAGHLATAGVGTLVLDDRSPVQVADLGAGGYEQDDVGHLRQRALAGRLRARHPRALVRGAEDDGAPPDVVVVVESHAADPAGYERLLGAGVAHLPVVVREADVTLGPFVLPGISACVGCAERYAADADERWPLVARSLRALRTAPQETTLSACAAALAAGQVLAHLDGSRPVTAGQVLEVALPEAVPRLRPVVPHPGCGCTRVPR</sequence>
<feature type="compositionally biased region" description="Low complexity" evidence="1">
    <location>
        <begin position="13"/>
        <end position="43"/>
    </location>
</feature>
<feature type="domain" description="THIF-type NAD/FAD binding fold" evidence="2">
    <location>
        <begin position="162"/>
        <end position="247"/>
    </location>
</feature>
<organism evidence="3 4">
    <name type="scientific">Isoptericola cucumis</name>
    <dbReference type="NCBI Taxonomy" id="1776856"/>
    <lineage>
        <taxon>Bacteria</taxon>
        <taxon>Bacillati</taxon>
        <taxon>Actinomycetota</taxon>
        <taxon>Actinomycetes</taxon>
        <taxon>Micrococcales</taxon>
        <taxon>Promicromonosporaceae</taxon>
        <taxon>Isoptericola</taxon>
    </lineage>
</organism>
<name>A0ABQ2B5D0_9MICO</name>
<evidence type="ECO:0000313" key="4">
    <source>
        <dbReference type="Proteomes" id="UP000632535"/>
    </source>
</evidence>
<dbReference type="EMBL" id="BMDG01000006">
    <property type="protein sequence ID" value="GGI08191.1"/>
    <property type="molecule type" value="Genomic_DNA"/>
</dbReference>
<gene>
    <name evidence="3" type="ORF">GCM10007368_19930</name>
</gene>
<evidence type="ECO:0000313" key="3">
    <source>
        <dbReference type="EMBL" id="GGI08191.1"/>
    </source>
</evidence>
<dbReference type="InterPro" id="IPR000594">
    <property type="entry name" value="ThiF_NAD_FAD-bd"/>
</dbReference>
<feature type="region of interest" description="Disordered" evidence="1">
    <location>
        <begin position="1"/>
        <end position="43"/>
    </location>
</feature>
<dbReference type="Pfam" id="PF00899">
    <property type="entry name" value="ThiF"/>
    <property type="match status" value="1"/>
</dbReference>